<organism evidence="2 3">
    <name type="scientific">Iphiclides podalirius</name>
    <name type="common">scarce swallowtail</name>
    <dbReference type="NCBI Taxonomy" id="110791"/>
    <lineage>
        <taxon>Eukaryota</taxon>
        <taxon>Metazoa</taxon>
        <taxon>Ecdysozoa</taxon>
        <taxon>Arthropoda</taxon>
        <taxon>Hexapoda</taxon>
        <taxon>Insecta</taxon>
        <taxon>Pterygota</taxon>
        <taxon>Neoptera</taxon>
        <taxon>Endopterygota</taxon>
        <taxon>Lepidoptera</taxon>
        <taxon>Glossata</taxon>
        <taxon>Ditrysia</taxon>
        <taxon>Papilionoidea</taxon>
        <taxon>Papilionidae</taxon>
        <taxon>Papilioninae</taxon>
        <taxon>Iphiclides</taxon>
    </lineage>
</organism>
<dbReference type="EMBL" id="OW152814">
    <property type="protein sequence ID" value="CAH2050303.1"/>
    <property type="molecule type" value="Genomic_DNA"/>
</dbReference>
<keyword evidence="3" id="KW-1185">Reference proteome</keyword>
<gene>
    <name evidence="2" type="ORF">IPOD504_LOCUS7364</name>
</gene>
<sequence length="108" mass="11730">MGDMLSCGMFCVKANSKSHICMQRLGATPAFSLPFARKLTLVRRASPLPRRPMPYCHMAVSEVLPPGFASPPPPPAVSSSRDDRPPAPAPPADRPVKSNLYCTVRTRL</sequence>
<feature type="non-terminal residue" evidence="2">
    <location>
        <position position="1"/>
    </location>
</feature>
<name>A0ABN8I831_9NEOP</name>
<feature type="region of interest" description="Disordered" evidence="1">
    <location>
        <begin position="67"/>
        <end position="108"/>
    </location>
</feature>
<reference evidence="2" key="1">
    <citation type="submission" date="2022-03" db="EMBL/GenBank/DDBJ databases">
        <authorList>
            <person name="Martin H S."/>
        </authorList>
    </citation>
    <scope>NUCLEOTIDE SEQUENCE</scope>
</reference>
<dbReference type="Proteomes" id="UP000837857">
    <property type="component" value="Chromosome 2"/>
</dbReference>
<evidence type="ECO:0000313" key="2">
    <source>
        <dbReference type="EMBL" id="CAH2050303.1"/>
    </source>
</evidence>
<protein>
    <submittedName>
        <fullName evidence="2">Uncharacterized protein</fullName>
    </submittedName>
</protein>
<evidence type="ECO:0000256" key="1">
    <source>
        <dbReference type="SAM" id="MobiDB-lite"/>
    </source>
</evidence>
<evidence type="ECO:0000313" key="3">
    <source>
        <dbReference type="Proteomes" id="UP000837857"/>
    </source>
</evidence>
<accession>A0ABN8I831</accession>
<proteinExistence type="predicted"/>